<dbReference type="GO" id="GO:0004553">
    <property type="term" value="F:hydrolase activity, hydrolyzing O-glycosyl compounds"/>
    <property type="evidence" value="ECO:0007669"/>
    <property type="project" value="InterPro"/>
</dbReference>
<dbReference type="Gene3D" id="3.10.350.10">
    <property type="entry name" value="LysM domain"/>
    <property type="match status" value="2"/>
</dbReference>
<dbReference type="CDD" id="cd22786">
    <property type="entry name" value="DPBB_YuiC-like"/>
    <property type="match status" value="1"/>
</dbReference>
<sequence>MKKIFASMSMGLLLVGASLSTASAEDYSVQKGDNLWTIANQFELTVDQLIEMNNLDTTVIQPKQKLVVQEAYTVKKDDTLYGIAKAHHVTVDELKEWNGLDSDIILVGQKLHMKSEGHEIKNESMTRSKQPKQQSKQVKEKATGQQEKNQSNRQEQPEGKTLTVTATAYTAQCKGCSGVTATGINLNHDRNKKVIAVDPNVIPLGSRVHVEGYGYAIAGDTGGAIKGNKIDIHVPTKQEAKKWGVRTVKVTVLDK</sequence>
<reference evidence="5 6" key="1">
    <citation type="submission" date="2019-07" db="EMBL/GenBank/DDBJ databases">
        <title>Whole genome shotgun sequence of Cerasibacillus quisquiliarum NBRC 102429.</title>
        <authorList>
            <person name="Hosoyama A."/>
            <person name="Uohara A."/>
            <person name="Ohji S."/>
            <person name="Ichikawa N."/>
        </authorList>
    </citation>
    <scope>NUCLEOTIDE SEQUENCE [LARGE SCALE GENOMIC DNA]</scope>
    <source>
        <strain evidence="5 6">NBRC 102429</strain>
    </source>
</reference>
<keyword evidence="6" id="KW-1185">Reference proteome</keyword>
<feature type="chain" id="PRO_5021875834" evidence="3">
    <location>
        <begin position="25"/>
        <end position="255"/>
    </location>
</feature>
<dbReference type="Pfam" id="PF01476">
    <property type="entry name" value="LysM"/>
    <property type="match status" value="2"/>
</dbReference>
<evidence type="ECO:0000256" key="1">
    <source>
        <dbReference type="ARBA" id="ARBA00022729"/>
    </source>
</evidence>
<evidence type="ECO:0000256" key="3">
    <source>
        <dbReference type="SAM" id="SignalP"/>
    </source>
</evidence>
<dbReference type="GO" id="GO:0019867">
    <property type="term" value="C:outer membrane"/>
    <property type="evidence" value="ECO:0007669"/>
    <property type="project" value="InterPro"/>
</dbReference>
<accession>A0A511V2Q1</accession>
<dbReference type="InterPro" id="IPR051933">
    <property type="entry name" value="Resuscitation_pf_RpfB"/>
</dbReference>
<organism evidence="5 6">
    <name type="scientific">Cerasibacillus quisquiliarum</name>
    <dbReference type="NCBI Taxonomy" id="227865"/>
    <lineage>
        <taxon>Bacteria</taxon>
        <taxon>Bacillati</taxon>
        <taxon>Bacillota</taxon>
        <taxon>Bacilli</taxon>
        <taxon>Bacillales</taxon>
        <taxon>Bacillaceae</taxon>
        <taxon>Cerasibacillus</taxon>
    </lineage>
</organism>
<dbReference type="OrthoDB" id="9798935at2"/>
<feature type="domain" description="LysM" evidence="4">
    <location>
        <begin position="70"/>
        <end position="113"/>
    </location>
</feature>
<feature type="compositionally biased region" description="Basic and acidic residues" evidence="2">
    <location>
        <begin position="117"/>
        <end position="126"/>
    </location>
</feature>
<dbReference type="Pfam" id="PF06725">
    <property type="entry name" value="3D"/>
    <property type="match status" value="1"/>
</dbReference>
<protein>
    <submittedName>
        <fullName evidence="5">Peptidase M23</fullName>
    </submittedName>
</protein>
<feature type="compositionally biased region" description="Polar residues" evidence="2">
    <location>
        <begin position="143"/>
        <end position="154"/>
    </location>
</feature>
<dbReference type="PANTHER" id="PTHR39160:SF6">
    <property type="entry name" value="CELL WALL-BINDING PROTEIN YOCH"/>
    <property type="match status" value="1"/>
</dbReference>
<dbReference type="InterPro" id="IPR018392">
    <property type="entry name" value="LysM"/>
</dbReference>
<dbReference type="CDD" id="cd00118">
    <property type="entry name" value="LysM"/>
    <property type="match status" value="2"/>
</dbReference>
<dbReference type="PANTHER" id="PTHR39160">
    <property type="entry name" value="CELL WALL-BINDING PROTEIN YOCH"/>
    <property type="match status" value="1"/>
</dbReference>
<evidence type="ECO:0000256" key="2">
    <source>
        <dbReference type="SAM" id="MobiDB-lite"/>
    </source>
</evidence>
<dbReference type="GO" id="GO:0009254">
    <property type="term" value="P:peptidoglycan turnover"/>
    <property type="evidence" value="ECO:0007669"/>
    <property type="project" value="InterPro"/>
</dbReference>
<name>A0A511V2Q1_9BACI</name>
<proteinExistence type="predicted"/>
<dbReference type="SUPFAM" id="SSF50685">
    <property type="entry name" value="Barwin-like endoglucanases"/>
    <property type="match status" value="1"/>
</dbReference>
<dbReference type="RefSeq" id="WP_146938529.1">
    <property type="nucleotide sequence ID" value="NZ_BJXW01000032.1"/>
</dbReference>
<feature type="domain" description="LysM" evidence="4">
    <location>
        <begin position="25"/>
        <end position="68"/>
    </location>
</feature>
<dbReference type="AlphaFoldDB" id="A0A511V2Q1"/>
<dbReference type="SMART" id="SM00257">
    <property type="entry name" value="LysM"/>
    <property type="match status" value="2"/>
</dbReference>
<dbReference type="PROSITE" id="PS51782">
    <property type="entry name" value="LYSM"/>
    <property type="match status" value="2"/>
</dbReference>
<dbReference type="InterPro" id="IPR010611">
    <property type="entry name" value="3D_dom"/>
</dbReference>
<dbReference type="Proteomes" id="UP000321491">
    <property type="component" value="Unassembled WGS sequence"/>
</dbReference>
<dbReference type="EMBL" id="BJXW01000032">
    <property type="protein sequence ID" value="GEN32168.1"/>
    <property type="molecule type" value="Genomic_DNA"/>
</dbReference>
<dbReference type="InterPro" id="IPR036908">
    <property type="entry name" value="RlpA-like_sf"/>
</dbReference>
<evidence type="ECO:0000313" key="5">
    <source>
        <dbReference type="EMBL" id="GEN32168.1"/>
    </source>
</evidence>
<gene>
    <name evidence="5" type="ORF">CQU01_24060</name>
</gene>
<feature type="region of interest" description="Disordered" evidence="2">
    <location>
        <begin position="117"/>
        <end position="161"/>
    </location>
</feature>
<comment type="caution">
    <text evidence="5">The sequence shown here is derived from an EMBL/GenBank/DDBJ whole genome shotgun (WGS) entry which is preliminary data.</text>
</comment>
<keyword evidence="1 3" id="KW-0732">Signal</keyword>
<dbReference type="InterPro" id="IPR036779">
    <property type="entry name" value="LysM_dom_sf"/>
</dbReference>
<dbReference type="SUPFAM" id="SSF54106">
    <property type="entry name" value="LysM domain"/>
    <property type="match status" value="2"/>
</dbReference>
<evidence type="ECO:0000313" key="6">
    <source>
        <dbReference type="Proteomes" id="UP000321491"/>
    </source>
</evidence>
<feature type="signal peptide" evidence="3">
    <location>
        <begin position="1"/>
        <end position="24"/>
    </location>
</feature>
<evidence type="ECO:0000259" key="4">
    <source>
        <dbReference type="PROSITE" id="PS51782"/>
    </source>
</evidence>